<dbReference type="PANTHER" id="PTHR43585:SF2">
    <property type="entry name" value="ATP-GRASP ENZYME FSQD"/>
    <property type="match status" value="1"/>
</dbReference>
<evidence type="ECO:0000256" key="2">
    <source>
        <dbReference type="ARBA" id="ARBA00022741"/>
    </source>
</evidence>
<feature type="domain" description="ATP-grasp" evidence="5">
    <location>
        <begin position="119"/>
        <end position="316"/>
    </location>
</feature>
<dbReference type="InterPro" id="IPR011761">
    <property type="entry name" value="ATP-grasp"/>
</dbReference>
<dbReference type="SUPFAM" id="SSF56059">
    <property type="entry name" value="Glutathione synthetase ATP-binding domain-like"/>
    <property type="match status" value="1"/>
</dbReference>
<dbReference type="AlphaFoldDB" id="A0A317MWP2"/>
<organism evidence="6 7">
    <name type="scientific">Plasticicumulans acidivorans</name>
    <dbReference type="NCBI Taxonomy" id="886464"/>
    <lineage>
        <taxon>Bacteria</taxon>
        <taxon>Pseudomonadati</taxon>
        <taxon>Pseudomonadota</taxon>
        <taxon>Gammaproteobacteria</taxon>
        <taxon>Candidatus Competibacteraceae</taxon>
        <taxon>Plasticicumulans</taxon>
    </lineage>
</organism>
<dbReference type="Proteomes" id="UP000246569">
    <property type="component" value="Unassembled WGS sequence"/>
</dbReference>
<dbReference type="GO" id="GO:0016874">
    <property type="term" value="F:ligase activity"/>
    <property type="evidence" value="ECO:0007669"/>
    <property type="project" value="UniProtKB-KW"/>
</dbReference>
<dbReference type="InterPro" id="IPR041472">
    <property type="entry name" value="BL00235/CARNS1_N"/>
</dbReference>
<dbReference type="InterPro" id="IPR040570">
    <property type="entry name" value="LAL_C2"/>
</dbReference>
<dbReference type="InterPro" id="IPR016185">
    <property type="entry name" value="PreATP-grasp_dom_sf"/>
</dbReference>
<dbReference type="PROSITE" id="PS50975">
    <property type="entry name" value="ATP_GRASP"/>
    <property type="match status" value="1"/>
</dbReference>
<dbReference type="Gene3D" id="3.30.1490.20">
    <property type="entry name" value="ATP-grasp fold, A domain"/>
    <property type="match status" value="1"/>
</dbReference>
<dbReference type="InterPro" id="IPR003806">
    <property type="entry name" value="ATP-grasp_PylC-type"/>
</dbReference>
<dbReference type="InterPro" id="IPR013815">
    <property type="entry name" value="ATP_grasp_subdomain_1"/>
</dbReference>
<evidence type="ECO:0000256" key="1">
    <source>
        <dbReference type="ARBA" id="ARBA00022598"/>
    </source>
</evidence>
<keyword evidence="1" id="KW-0436">Ligase</keyword>
<dbReference type="RefSeq" id="WP_170123517.1">
    <property type="nucleotide sequence ID" value="NZ_QGTJ01000003.1"/>
</dbReference>
<keyword evidence="3 4" id="KW-0067">ATP-binding</keyword>
<evidence type="ECO:0000259" key="5">
    <source>
        <dbReference type="PROSITE" id="PS50975"/>
    </source>
</evidence>
<dbReference type="Gene3D" id="3.30.470.20">
    <property type="entry name" value="ATP-grasp fold, B domain"/>
    <property type="match status" value="1"/>
</dbReference>
<dbReference type="GO" id="GO:0005524">
    <property type="term" value="F:ATP binding"/>
    <property type="evidence" value="ECO:0007669"/>
    <property type="project" value="UniProtKB-UniRule"/>
</dbReference>
<dbReference type="Pfam" id="PF18603">
    <property type="entry name" value="LAL_C2"/>
    <property type="match status" value="1"/>
</dbReference>
<reference evidence="6 7" key="1">
    <citation type="submission" date="2018-05" db="EMBL/GenBank/DDBJ databases">
        <title>Genomic Encyclopedia of Type Strains, Phase IV (KMG-IV): sequencing the most valuable type-strain genomes for metagenomic binning, comparative biology and taxonomic classification.</title>
        <authorList>
            <person name="Goeker M."/>
        </authorList>
    </citation>
    <scope>NUCLEOTIDE SEQUENCE [LARGE SCALE GENOMIC DNA]</scope>
    <source>
        <strain evidence="6 7">DSM 23606</strain>
    </source>
</reference>
<gene>
    <name evidence="6" type="ORF">C7443_103220</name>
</gene>
<name>A0A317MWP2_9GAMM</name>
<keyword evidence="7" id="KW-1185">Reference proteome</keyword>
<evidence type="ECO:0000313" key="6">
    <source>
        <dbReference type="EMBL" id="PWV63295.1"/>
    </source>
</evidence>
<dbReference type="PANTHER" id="PTHR43585">
    <property type="entry name" value="FUMIPYRROLE BIOSYNTHESIS PROTEIN C"/>
    <property type="match status" value="1"/>
</dbReference>
<dbReference type="InterPro" id="IPR052032">
    <property type="entry name" value="ATP-dep_AA_Ligase"/>
</dbReference>
<evidence type="ECO:0000256" key="4">
    <source>
        <dbReference type="PROSITE-ProRule" id="PRU00409"/>
    </source>
</evidence>
<sequence>MTDAVSKRQRTLWIVSGGAEAVPGIERAKALGLRVVVSDGSAQAPGLALADHAVVASTYDAAATLAAALDYRTRIGPIDGVICIAADVPLTVATVAAGLGLPGIPLTAAQLAMDKLAMKQCFVAAGIPVPWFAPVASAAALRAIVAARGPTLVIKPVDSRGARGVLRLQADTDLDWAFAHAQSVSPTARVMVEEYLAGPQISTEALLLDGVGYTVGFADRNYEYLDRFAPFIIENGGEQPSALAAGARAAISELALRAGRALGIDSGVVKGDMVLSAGGPKVIEIAARLSGGWFSTEQIPLASGVDLIGAAIGVALGERPPAASLQAQWGPGVAIRYFFPPPGRVVAIDGAEAARALPWVRRLGFFVQPGERLAAVTDHTRRAGFVITTGADRAEAVARAREIVEQRVCIRTEPA</sequence>
<dbReference type="GO" id="GO:0046872">
    <property type="term" value="F:metal ion binding"/>
    <property type="evidence" value="ECO:0007669"/>
    <property type="project" value="InterPro"/>
</dbReference>
<dbReference type="SUPFAM" id="SSF52440">
    <property type="entry name" value="PreATP-grasp domain"/>
    <property type="match status" value="1"/>
</dbReference>
<evidence type="ECO:0000256" key="3">
    <source>
        <dbReference type="ARBA" id="ARBA00022840"/>
    </source>
</evidence>
<dbReference type="Gene3D" id="3.40.50.20">
    <property type="match status" value="1"/>
</dbReference>
<dbReference type="Pfam" id="PF18130">
    <property type="entry name" value="ATPgrasp_N"/>
    <property type="match status" value="1"/>
</dbReference>
<proteinExistence type="predicted"/>
<evidence type="ECO:0000313" key="7">
    <source>
        <dbReference type="Proteomes" id="UP000246569"/>
    </source>
</evidence>
<accession>A0A317MWP2</accession>
<comment type="caution">
    <text evidence="6">The sequence shown here is derived from an EMBL/GenBank/DDBJ whole genome shotgun (WGS) entry which is preliminary data.</text>
</comment>
<dbReference type="Pfam" id="PF02655">
    <property type="entry name" value="ATP-grasp_3"/>
    <property type="match status" value="1"/>
</dbReference>
<protein>
    <submittedName>
        <fullName evidence="6">Biotin carboxylase</fullName>
    </submittedName>
</protein>
<keyword evidence="2 4" id="KW-0547">Nucleotide-binding</keyword>
<dbReference type="EMBL" id="QGTJ01000003">
    <property type="protein sequence ID" value="PWV63295.1"/>
    <property type="molecule type" value="Genomic_DNA"/>
</dbReference>